<sequence>MPARTILSLLLAPVCALVAQAPPPAPLDAAGRKAILETLALKLKTTYVFPEVAGKLAAALQAKAAAGGYDGAATTRAFAEALSRDLRELGNDGHFRVIVDPRFKDEDGTSALPTREEIARGRQEAASMAFGLEKLDRLPGNVGYLEIRGFGPPEFVGAAYAQALSLLAGSGAVIIDLRRNNGGRPESVARLMSHFFPEGDSRHLNDIYDRPSGSTQQFWTDPSVGPRFTGPVYVLTSRRTFSGGEECAYDFQTQKRGTLVGETTGGGSNPVSPMSLGRGLVLFNPTARSINPVTKTNWEHVGVKPDLAVPAADALKTAYAAALKGILQREQDPDERRGLEAILARVERGEPETPSYAPRR</sequence>
<accession>A0ABQ5QA32</accession>
<evidence type="ECO:0000313" key="4">
    <source>
        <dbReference type="Proteomes" id="UP001165089"/>
    </source>
</evidence>
<dbReference type="SUPFAM" id="SSF52096">
    <property type="entry name" value="ClpP/crotonase"/>
    <property type="match status" value="1"/>
</dbReference>
<gene>
    <name evidence="3" type="ORF">GETHPA_30110</name>
</gene>
<dbReference type="PANTHER" id="PTHR11261:SF3">
    <property type="entry name" value="RETINOL-BINDING PROTEIN 3"/>
    <property type="match status" value="1"/>
</dbReference>
<feature type="signal peptide" evidence="1">
    <location>
        <begin position="1"/>
        <end position="21"/>
    </location>
</feature>
<evidence type="ECO:0000313" key="3">
    <source>
        <dbReference type="EMBL" id="GLH71477.1"/>
    </source>
</evidence>
<evidence type="ECO:0000259" key="2">
    <source>
        <dbReference type="SMART" id="SM00245"/>
    </source>
</evidence>
<dbReference type="InterPro" id="IPR029045">
    <property type="entry name" value="ClpP/crotonase-like_dom_sf"/>
</dbReference>
<proteinExistence type="predicted"/>
<dbReference type="CDD" id="cd07563">
    <property type="entry name" value="Peptidase_S41_IRBP"/>
    <property type="match status" value="1"/>
</dbReference>
<dbReference type="PANTHER" id="PTHR11261">
    <property type="entry name" value="INTERPHOTORECEPTOR RETINOID-BINDING PROTEIN"/>
    <property type="match status" value="1"/>
</dbReference>
<dbReference type="Gene3D" id="3.30.750.44">
    <property type="match status" value="1"/>
</dbReference>
<organism evidence="3 4">
    <name type="scientific">Geothrix rubra</name>
    <dbReference type="NCBI Taxonomy" id="2927977"/>
    <lineage>
        <taxon>Bacteria</taxon>
        <taxon>Pseudomonadati</taxon>
        <taxon>Acidobacteriota</taxon>
        <taxon>Holophagae</taxon>
        <taxon>Holophagales</taxon>
        <taxon>Holophagaceae</taxon>
        <taxon>Geothrix</taxon>
    </lineage>
</organism>
<name>A0ABQ5QA32_9BACT</name>
<protein>
    <submittedName>
        <fullName evidence="3">Interphotoreceptor retinoid-binding protein</fullName>
    </submittedName>
</protein>
<feature type="domain" description="Tail specific protease" evidence="2">
    <location>
        <begin position="111"/>
        <end position="310"/>
    </location>
</feature>
<dbReference type="Gene3D" id="3.90.226.10">
    <property type="entry name" value="2-enoyl-CoA Hydratase, Chain A, domain 1"/>
    <property type="match status" value="1"/>
</dbReference>
<dbReference type="RefSeq" id="WP_285727833.1">
    <property type="nucleotide sequence ID" value="NZ_BSDD01000007.1"/>
</dbReference>
<evidence type="ECO:0000256" key="1">
    <source>
        <dbReference type="SAM" id="SignalP"/>
    </source>
</evidence>
<reference evidence="3 4" key="1">
    <citation type="journal article" date="2023" name="Antonie Van Leeuwenhoek">
        <title>Mesoterricola silvestris gen. nov., sp. nov., Mesoterricola sediminis sp. nov., Geothrix oryzae sp. nov., Geothrix edaphica sp. nov., Geothrix rubra sp. nov., and Geothrix limicola sp. nov., six novel members of Acidobacteriota isolated from soils.</title>
        <authorList>
            <person name="Itoh H."/>
            <person name="Sugisawa Y."/>
            <person name="Mise K."/>
            <person name="Xu Z."/>
            <person name="Kuniyasu M."/>
            <person name="Ushijima N."/>
            <person name="Kawano K."/>
            <person name="Kobayashi E."/>
            <person name="Shiratori Y."/>
            <person name="Masuda Y."/>
            <person name="Senoo K."/>
        </authorList>
    </citation>
    <scope>NUCLEOTIDE SEQUENCE [LARGE SCALE GENOMIC DNA]</scope>
    <source>
        <strain evidence="3 4">Red803</strain>
    </source>
</reference>
<keyword evidence="1" id="KW-0732">Signal</keyword>
<comment type="caution">
    <text evidence="3">The sequence shown here is derived from an EMBL/GenBank/DDBJ whole genome shotgun (WGS) entry which is preliminary data.</text>
</comment>
<feature type="chain" id="PRO_5045551282" evidence="1">
    <location>
        <begin position="22"/>
        <end position="360"/>
    </location>
</feature>
<dbReference type="Proteomes" id="UP001165089">
    <property type="component" value="Unassembled WGS sequence"/>
</dbReference>
<dbReference type="EMBL" id="BSDD01000007">
    <property type="protein sequence ID" value="GLH71477.1"/>
    <property type="molecule type" value="Genomic_DNA"/>
</dbReference>
<keyword evidence="4" id="KW-1185">Reference proteome</keyword>
<dbReference type="InterPro" id="IPR005151">
    <property type="entry name" value="Tail-specific_protease"/>
</dbReference>
<dbReference type="Pfam" id="PF11918">
    <property type="entry name" value="Peptidase_S41_N"/>
    <property type="match status" value="1"/>
</dbReference>
<dbReference type="Pfam" id="PF03572">
    <property type="entry name" value="Peptidase_S41"/>
    <property type="match status" value="1"/>
</dbReference>
<dbReference type="SMART" id="SM00245">
    <property type="entry name" value="TSPc"/>
    <property type="match status" value="1"/>
</dbReference>